<sequence length="74" mass="8051">MNKKLRQLRLQKGVSQSFISKKLGYAHPSGYANIEMGRNGLSLKNAVIIAEILGVDVAELSSDEKLHNSNKIGA</sequence>
<reference evidence="2 3" key="1">
    <citation type="submission" date="2022-10" db="EMBL/GenBank/DDBJ databases">
        <title>Comparative genomic analysis of Cohnella hashimotonis sp. nov., isolated from the International Space Station.</title>
        <authorList>
            <person name="Simpson A."/>
            <person name="Venkateswaran K."/>
        </authorList>
    </citation>
    <scope>NUCLEOTIDE SEQUENCE [LARGE SCALE GENOMIC DNA]</scope>
    <source>
        <strain evidence="2 3">DSM 18997</strain>
    </source>
</reference>
<dbReference type="CDD" id="cd00093">
    <property type="entry name" value="HTH_XRE"/>
    <property type="match status" value="1"/>
</dbReference>
<dbReference type="AlphaFoldDB" id="A0A9X4KI42"/>
<dbReference type="EMBL" id="JAPDHZ010000003">
    <property type="protein sequence ID" value="MDG0791964.1"/>
    <property type="molecule type" value="Genomic_DNA"/>
</dbReference>
<dbReference type="PROSITE" id="PS50943">
    <property type="entry name" value="HTH_CROC1"/>
    <property type="match status" value="1"/>
</dbReference>
<dbReference type="InterPro" id="IPR010982">
    <property type="entry name" value="Lambda_DNA-bd_dom_sf"/>
</dbReference>
<feature type="domain" description="HTH cro/C1-type" evidence="1">
    <location>
        <begin position="5"/>
        <end position="60"/>
    </location>
</feature>
<keyword evidence="3" id="KW-1185">Reference proteome</keyword>
<gene>
    <name evidence="2" type="ORF">OMP38_14690</name>
</gene>
<name>A0A9X4KI42_9BACL</name>
<dbReference type="SMART" id="SM00530">
    <property type="entry name" value="HTH_XRE"/>
    <property type="match status" value="1"/>
</dbReference>
<comment type="caution">
    <text evidence="2">The sequence shown here is derived from an EMBL/GenBank/DDBJ whole genome shotgun (WGS) entry which is preliminary data.</text>
</comment>
<dbReference type="Proteomes" id="UP001153387">
    <property type="component" value="Unassembled WGS sequence"/>
</dbReference>
<proteinExistence type="predicted"/>
<dbReference type="InterPro" id="IPR001387">
    <property type="entry name" value="Cro/C1-type_HTH"/>
</dbReference>
<evidence type="ECO:0000313" key="2">
    <source>
        <dbReference type="EMBL" id="MDG0791964.1"/>
    </source>
</evidence>
<organism evidence="2 3">
    <name type="scientific">Cohnella ginsengisoli</name>
    <dbReference type="NCBI Taxonomy" id="425004"/>
    <lineage>
        <taxon>Bacteria</taxon>
        <taxon>Bacillati</taxon>
        <taxon>Bacillota</taxon>
        <taxon>Bacilli</taxon>
        <taxon>Bacillales</taxon>
        <taxon>Paenibacillaceae</taxon>
        <taxon>Cohnella</taxon>
    </lineage>
</organism>
<dbReference type="RefSeq" id="WP_277565803.1">
    <property type="nucleotide sequence ID" value="NZ_JAPDHZ010000003.1"/>
</dbReference>
<dbReference type="Gene3D" id="1.10.260.40">
    <property type="entry name" value="lambda repressor-like DNA-binding domains"/>
    <property type="match status" value="1"/>
</dbReference>
<accession>A0A9X4KI42</accession>
<evidence type="ECO:0000313" key="3">
    <source>
        <dbReference type="Proteomes" id="UP001153387"/>
    </source>
</evidence>
<protein>
    <submittedName>
        <fullName evidence="2">Helix-turn-helix domain-containing protein</fullName>
    </submittedName>
</protein>
<evidence type="ECO:0000259" key="1">
    <source>
        <dbReference type="PROSITE" id="PS50943"/>
    </source>
</evidence>
<dbReference type="GO" id="GO:0003677">
    <property type="term" value="F:DNA binding"/>
    <property type="evidence" value="ECO:0007669"/>
    <property type="project" value="InterPro"/>
</dbReference>
<dbReference type="SUPFAM" id="SSF47413">
    <property type="entry name" value="lambda repressor-like DNA-binding domains"/>
    <property type="match status" value="1"/>
</dbReference>
<dbReference type="Pfam" id="PF01381">
    <property type="entry name" value="HTH_3"/>
    <property type="match status" value="1"/>
</dbReference>